<keyword evidence="2 4" id="KW-0472">Membrane</keyword>
<dbReference type="PANTHER" id="PTHR31234:SF2">
    <property type="entry name" value="OS05G0199100 PROTEIN"/>
    <property type="match status" value="1"/>
</dbReference>
<feature type="region of interest" description="Disordered" evidence="3">
    <location>
        <begin position="1"/>
        <end position="121"/>
    </location>
</feature>
<dbReference type="KEGG" id="soe:110797342"/>
<evidence type="ECO:0000313" key="6">
    <source>
        <dbReference type="RefSeq" id="XP_021858137.2"/>
    </source>
</evidence>
<evidence type="ECO:0000256" key="2">
    <source>
        <dbReference type="ARBA" id="ARBA00023136"/>
    </source>
</evidence>
<evidence type="ECO:0000256" key="1">
    <source>
        <dbReference type="ARBA" id="ARBA00004370"/>
    </source>
</evidence>
<organism evidence="5 6">
    <name type="scientific">Spinacia oleracea</name>
    <name type="common">Spinach</name>
    <dbReference type="NCBI Taxonomy" id="3562"/>
    <lineage>
        <taxon>Eukaryota</taxon>
        <taxon>Viridiplantae</taxon>
        <taxon>Streptophyta</taxon>
        <taxon>Embryophyta</taxon>
        <taxon>Tracheophyta</taxon>
        <taxon>Spermatophyta</taxon>
        <taxon>Magnoliopsida</taxon>
        <taxon>eudicotyledons</taxon>
        <taxon>Gunneridae</taxon>
        <taxon>Pentapetalae</taxon>
        <taxon>Caryophyllales</taxon>
        <taxon>Chenopodiaceae</taxon>
        <taxon>Chenopodioideae</taxon>
        <taxon>Anserineae</taxon>
        <taxon>Spinacia</taxon>
    </lineage>
</organism>
<keyword evidence="4" id="KW-0812">Transmembrane</keyword>
<dbReference type="GeneID" id="110797342"/>
<proteinExistence type="predicted"/>
<keyword evidence="5" id="KW-1185">Reference proteome</keyword>
<feature type="compositionally biased region" description="Basic and acidic residues" evidence="3">
    <location>
        <begin position="13"/>
        <end position="22"/>
    </location>
</feature>
<accession>A0A9R0IZV7</accession>
<keyword evidence="4" id="KW-1133">Transmembrane helix</keyword>
<feature type="compositionally biased region" description="Acidic residues" evidence="3">
    <location>
        <begin position="46"/>
        <end position="57"/>
    </location>
</feature>
<reference evidence="5" key="1">
    <citation type="journal article" date="2021" name="Nat. Commun.">
        <title>Genomic analyses provide insights into spinach domestication and the genetic basis of agronomic traits.</title>
        <authorList>
            <person name="Cai X."/>
            <person name="Sun X."/>
            <person name="Xu C."/>
            <person name="Sun H."/>
            <person name="Wang X."/>
            <person name="Ge C."/>
            <person name="Zhang Z."/>
            <person name="Wang Q."/>
            <person name="Fei Z."/>
            <person name="Jiao C."/>
            <person name="Wang Q."/>
        </authorList>
    </citation>
    <scope>NUCLEOTIDE SEQUENCE [LARGE SCALE GENOMIC DNA]</scope>
    <source>
        <strain evidence="5">cv. Varoflay</strain>
    </source>
</reference>
<dbReference type="InterPro" id="IPR044839">
    <property type="entry name" value="NDR1-like"/>
</dbReference>
<evidence type="ECO:0000256" key="3">
    <source>
        <dbReference type="SAM" id="MobiDB-lite"/>
    </source>
</evidence>
<dbReference type="GO" id="GO:0005886">
    <property type="term" value="C:plasma membrane"/>
    <property type="evidence" value="ECO:0007669"/>
    <property type="project" value="TreeGrafter"/>
</dbReference>
<evidence type="ECO:0000313" key="5">
    <source>
        <dbReference type="Proteomes" id="UP000813463"/>
    </source>
</evidence>
<gene>
    <name evidence="6" type="primary">LOC110797342</name>
</gene>
<feature type="transmembrane region" description="Helical" evidence="4">
    <location>
        <begin position="160"/>
        <end position="186"/>
    </location>
</feature>
<protein>
    <submittedName>
        <fullName evidence="6">NDR1/HIN1-like protein 13</fullName>
    </submittedName>
</protein>
<reference evidence="6" key="2">
    <citation type="submission" date="2025-08" db="UniProtKB">
        <authorList>
            <consortium name="RefSeq"/>
        </authorList>
    </citation>
    <scope>IDENTIFICATION</scope>
    <source>
        <tissue evidence="6">Leaf</tissue>
    </source>
</reference>
<evidence type="ECO:0000256" key="4">
    <source>
        <dbReference type="SAM" id="Phobius"/>
    </source>
</evidence>
<dbReference type="PANTHER" id="PTHR31234">
    <property type="entry name" value="LATE EMBRYOGENESIS ABUNDANT (LEA) HYDROXYPROLINE-RICH GLYCOPROTEIN FAMILY"/>
    <property type="match status" value="1"/>
</dbReference>
<dbReference type="AlphaFoldDB" id="A0A9R0IZV7"/>
<dbReference type="GO" id="GO:0098542">
    <property type="term" value="P:defense response to other organism"/>
    <property type="evidence" value="ECO:0007669"/>
    <property type="project" value="InterPro"/>
</dbReference>
<comment type="subcellular location">
    <subcellularLocation>
        <location evidence="1">Membrane</location>
    </subcellularLocation>
</comment>
<name>A0A9R0IZV7_SPIOL</name>
<dbReference type="Proteomes" id="UP000813463">
    <property type="component" value="Chromosome 4"/>
</dbReference>
<dbReference type="RefSeq" id="XP_021858137.2">
    <property type="nucleotide sequence ID" value="XM_022002445.2"/>
</dbReference>
<sequence>MEERVPPTSPDAAHGHDHDHDRDHHHRTSTTTNTINDNDNDKNNNNDEEDQDDEFDDFYNIYHGKNNNNNNNGNGNGNGNGNNGNFNEDEKMQIVPSLRSHDNDDDDDSNSNSQPQPPHSTYIIQVPKDQIYRVPPPENAELVEKYRNPVQNNQKGRRRCVYWCLSVFFVVAFIISVIVCVAHFTLNPKNPTFSIKHVVIKHPTTTSSKKNNAPPPKFQVSMETTNPNSVNDIEYGKGNATLEYKGKVLGHGSFPALEKEESGKADAEDVVFAVSSKGGLPKELESSSSSHNNHHKKPVKLNMSMNIPLKLKTWLFTKKVDVKVGCQFEVDSFGDNIKILLQKCDTHN</sequence>